<dbReference type="InterPro" id="IPR003615">
    <property type="entry name" value="HNH_nuc"/>
</dbReference>
<reference evidence="2 3" key="1">
    <citation type="submission" date="2018-01" db="EMBL/GenBank/DDBJ databases">
        <title>Bacillus asahii Genome sequencing and assembly.</title>
        <authorList>
            <person name="Jiang H."/>
            <person name="Feng Y."/>
            <person name="Zhao F."/>
            <person name="Lin X."/>
        </authorList>
    </citation>
    <scope>NUCLEOTIDE SEQUENCE [LARGE SCALE GENOMIC DNA]</scope>
    <source>
        <strain evidence="2 3">OM18</strain>
    </source>
</reference>
<dbReference type="SMART" id="SM00507">
    <property type="entry name" value="HNHc"/>
    <property type="match status" value="1"/>
</dbReference>
<dbReference type="GO" id="GO:0008270">
    <property type="term" value="F:zinc ion binding"/>
    <property type="evidence" value="ECO:0007669"/>
    <property type="project" value="InterPro"/>
</dbReference>
<organism evidence="2 3">
    <name type="scientific">Peribacillus asahii</name>
    <dbReference type="NCBI Taxonomy" id="228899"/>
    <lineage>
        <taxon>Bacteria</taxon>
        <taxon>Bacillati</taxon>
        <taxon>Bacillota</taxon>
        <taxon>Bacilli</taxon>
        <taxon>Bacillales</taxon>
        <taxon>Bacillaceae</taxon>
        <taxon>Peribacillus</taxon>
    </lineage>
</organism>
<name>A0A3Q9RP74_9BACI</name>
<evidence type="ECO:0000259" key="1">
    <source>
        <dbReference type="SMART" id="SM00507"/>
    </source>
</evidence>
<dbReference type="KEGG" id="pasa:BAOM_2977"/>
<dbReference type="EMBL" id="CP026095">
    <property type="protein sequence ID" value="AZV43586.1"/>
    <property type="molecule type" value="Genomic_DNA"/>
</dbReference>
<evidence type="ECO:0000313" key="3">
    <source>
        <dbReference type="Proteomes" id="UP000283095"/>
    </source>
</evidence>
<proteinExistence type="predicted"/>
<dbReference type="GO" id="GO:0003676">
    <property type="term" value="F:nucleic acid binding"/>
    <property type="evidence" value="ECO:0007669"/>
    <property type="project" value="InterPro"/>
</dbReference>
<dbReference type="Gene3D" id="1.10.30.50">
    <property type="match status" value="1"/>
</dbReference>
<protein>
    <submittedName>
        <fullName evidence="2">HNH homing endonuclease III</fullName>
    </submittedName>
</protein>
<keyword evidence="2" id="KW-0540">Nuclease</keyword>
<dbReference type="InterPro" id="IPR002711">
    <property type="entry name" value="HNH"/>
</dbReference>
<accession>A0A3Q9RP74</accession>
<sequence>MAKFTDDEIKGILKQYNLQILDGEVYKNNNTSFTCVTNEGYMVNIRIGDLKAGKKPRPFHTKNQYTIENIKMWLKMNDDNYELLSTEYAGCGKYLIWKKKGSDKPFEMNWRNFQTGYRDRATMKETMSKKKRKPLEIVKNEIDDILKKEIFKGWNINTEELNKYKNAHTRLLFNHVDGYKVVCTLDAFRRLKTGFQFLNMSEPDLSINNISIFIDKNTPYKFKEGQIYQGNHSEYIFICEEHGEFKSILRNVFFRKKGCSKCDLERRKGETSPNYNHDLTEEERQMRREYPEYKQWRKQVYERDNYTCQCCGKTNTELNAHHKDSYHWCKERRTDVSNGATLCEECHNEFHSVYGLRDNTESQYTEFITIIKNSTIPI</sequence>
<evidence type="ECO:0000313" key="2">
    <source>
        <dbReference type="EMBL" id="AZV43586.1"/>
    </source>
</evidence>
<dbReference type="AlphaFoldDB" id="A0A3Q9RP74"/>
<dbReference type="RefSeq" id="WP_127760733.1">
    <property type="nucleotide sequence ID" value="NZ_CP026095.1"/>
</dbReference>
<dbReference type="OrthoDB" id="9811997at2"/>
<keyword evidence="2" id="KW-0255">Endonuclease</keyword>
<gene>
    <name evidence="2" type="ORF">BAOM_2977</name>
</gene>
<dbReference type="Proteomes" id="UP000283095">
    <property type="component" value="Chromosome"/>
</dbReference>
<dbReference type="GO" id="GO:0004519">
    <property type="term" value="F:endonuclease activity"/>
    <property type="evidence" value="ECO:0007669"/>
    <property type="project" value="UniProtKB-KW"/>
</dbReference>
<dbReference type="Pfam" id="PF01844">
    <property type="entry name" value="HNH"/>
    <property type="match status" value="1"/>
</dbReference>
<feature type="domain" description="HNH nuclease" evidence="1">
    <location>
        <begin position="295"/>
        <end position="348"/>
    </location>
</feature>
<dbReference type="CDD" id="cd00085">
    <property type="entry name" value="HNHc"/>
    <property type="match status" value="1"/>
</dbReference>
<keyword evidence="2" id="KW-0378">Hydrolase</keyword>